<feature type="transmembrane region" description="Helical" evidence="1">
    <location>
        <begin position="6"/>
        <end position="26"/>
    </location>
</feature>
<dbReference type="Proteomes" id="UP000323717">
    <property type="component" value="Unassembled WGS sequence"/>
</dbReference>
<dbReference type="EMBL" id="VWLE01000524">
    <property type="protein sequence ID" value="KAA3939146.1"/>
    <property type="molecule type" value="Genomic_DNA"/>
</dbReference>
<feature type="non-terminal residue" evidence="2">
    <location>
        <position position="1"/>
    </location>
</feature>
<protein>
    <submittedName>
        <fullName evidence="2">Phosphatase PAP2 family protein</fullName>
    </submittedName>
</protein>
<proteinExistence type="predicted"/>
<reference evidence="2 3" key="1">
    <citation type="journal article" date="2019" name="Nat. Med.">
        <title>A library of human gut bacterial isolates paired with longitudinal multiomics data enables mechanistic microbiome research.</title>
        <authorList>
            <person name="Poyet M."/>
            <person name="Groussin M."/>
            <person name="Gibbons S.M."/>
            <person name="Avila-Pacheco J."/>
            <person name="Jiang X."/>
            <person name="Kearney S.M."/>
            <person name="Perrotta A.R."/>
            <person name="Berdy B."/>
            <person name="Zhao S."/>
            <person name="Lieberman T.D."/>
            <person name="Swanson P.K."/>
            <person name="Smith M."/>
            <person name="Roesemann S."/>
            <person name="Alexander J.E."/>
            <person name="Rich S.A."/>
            <person name="Livny J."/>
            <person name="Vlamakis H."/>
            <person name="Clish C."/>
            <person name="Bullock K."/>
            <person name="Deik A."/>
            <person name="Scott J."/>
            <person name="Pierce K.A."/>
            <person name="Xavier R.J."/>
            <person name="Alm E.J."/>
        </authorList>
    </citation>
    <scope>NUCLEOTIDE SEQUENCE [LARGE SCALE GENOMIC DNA]</scope>
    <source>
        <strain evidence="2 3">BIOML-A163</strain>
    </source>
</reference>
<sequence length="29" mass="3339">KDIKQWSVTIYVGLLTILGIVLYSTIKSW</sequence>
<keyword evidence="1" id="KW-0812">Transmembrane</keyword>
<evidence type="ECO:0000256" key="1">
    <source>
        <dbReference type="SAM" id="Phobius"/>
    </source>
</evidence>
<dbReference type="AlphaFoldDB" id="A0A5M5BZ55"/>
<evidence type="ECO:0000313" key="3">
    <source>
        <dbReference type="Proteomes" id="UP000323717"/>
    </source>
</evidence>
<gene>
    <name evidence="2" type="ORF">F3D71_24415</name>
</gene>
<evidence type="ECO:0000313" key="2">
    <source>
        <dbReference type="EMBL" id="KAA3939146.1"/>
    </source>
</evidence>
<name>A0A5M5BZ55_BACOV</name>
<keyword evidence="1" id="KW-0472">Membrane</keyword>
<accession>A0A5M5BZ55</accession>
<keyword evidence="1" id="KW-1133">Transmembrane helix</keyword>
<organism evidence="2 3">
    <name type="scientific">Bacteroides ovatus</name>
    <dbReference type="NCBI Taxonomy" id="28116"/>
    <lineage>
        <taxon>Bacteria</taxon>
        <taxon>Pseudomonadati</taxon>
        <taxon>Bacteroidota</taxon>
        <taxon>Bacteroidia</taxon>
        <taxon>Bacteroidales</taxon>
        <taxon>Bacteroidaceae</taxon>
        <taxon>Bacteroides</taxon>
    </lineage>
</organism>
<comment type="caution">
    <text evidence="2">The sequence shown here is derived from an EMBL/GenBank/DDBJ whole genome shotgun (WGS) entry which is preliminary data.</text>
</comment>